<gene>
    <name evidence="1" type="ORF">H0H81_004376</name>
</gene>
<dbReference type="Proteomes" id="UP000717328">
    <property type="component" value="Unassembled WGS sequence"/>
</dbReference>
<evidence type="ECO:0000313" key="2">
    <source>
        <dbReference type="Proteomes" id="UP000717328"/>
    </source>
</evidence>
<sequence length="79" mass="8662">MSIRVRPAPEPTLMRGHSTPQYFMVLDAGHIVEFDRPGVLLAKGKKEGEKGYLRALVDECTAEERARLWAAAGVAEPGL</sequence>
<protein>
    <submittedName>
        <fullName evidence="1">Uncharacterized protein</fullName>
    </submittedName>
</protein>
<organism evidence="1 2">
    <name type="scientific">Sphagnurus paluster</name>
    <dbReference type="NCBI Taxonomy" id="117069"/>
    <lineage>
        <taxon>Eukaryota</taxon>
        <taxon>Fungi</taxon>
        <taxon>Dikarya</taxon>
        <taxon>Basidiomycota</taxon>
        <taxon>Agaricomycotina</taxon>
        <taxon>Agaricomycetes</taxon>
        <taxon>Agaricomycetidae</taxon>
        <taxon>Agaricales</taxon>
        <taxon>Tricholomatineae</taxon>
        <taxon>Lyophyllaceae</taxon>
        <taxon>Sphagnurus</taxon>
    </lineage>
</organism>
<proteinExistence type="predicted"/>
<keyword evidence="2" id="KW-1185">Reference proteome</keyword>
<accession>A0A9P7K281</accession>
<comment type="caution">
    <text evidence="1">The sequence shown here is derived from an EMBL/GenBank/DDBJ whole genome shotgun (WGS) entry which is preliminary data.</text>
</comment>
<dbReference type="EMBL" id="JABCKI010006830">
    <property type="protein sequence ID" value="KAG5633928.1"/>
    <property type="molecule type" value="Genomic_DNA"/>
</dbReference>
<reference evidence="1" key="1">
    <citation type="submission" date="2021-02" db="EMBL/GenBank/DDBJ databases">
        <authorList>
            <person name="Nieuwenhuis M."/>
            <person name="Van De Peppel L.J.J."/>
        </authorList>
    </citation>
    <scope>NUCLEOTIDE SEQUENCE</scope>
    <source>
        <strain evidence="1">D49</strain>
    </source>
</reference>
<reference evidence="1" key="2">
    <citation type="submission" date="2021-10" db="EMBL/GenBank/DDBJ databases">
        <title>Phylogenomics reveals ancestral predisposition of the termite-cultivated fungus Termitomyces towards a domesticated lifestyle.</title>
        <authorList>
            <person name="Auxier B."/>
            <person name="Grum-Grzhimaylo A."/>
            <person name="Cardenas M.E."/>
            <person name="Lodge J.D."/>
            <person name="Laessoe T."/>
            <person name="Pedersen O."/>
            <person name="Smith M.E."/>
            <person name="Kuyper T.W."/>
            <person name="Franco-Molano E.A."/>
            <person name="Baroni T.J."/>
            <person name="Aanen D.K."/>
        </authorList>
    </citation>
    <scope>NUCLEOTIDE SEQUENCE</scope>
    <source>
        <strain evidence="1">D49</strain>
    </source>
</reference>
<evidence type="ECO:0000313" key="1">
    <source>
        <dbReference type="EMBL" id="KAG5633928.1"/>
    </source>
</evidence>
<dbReference type="AlphaFoldDB" id="A0A9P7K281"/>
<name>A0A9P7K281_9AGAR</name>